<dbReference type="EC" id="3.4.19.-" evidence="1"/>
<feature type="binding site" description="via carbamate group" evidence="4">
    <location>
        <position position="150"/>
    </location>
    <ligand>
        <name>Zn(2+)</name>
        <dbReference type="ChEBI" id="CHEBI:29105"/>
        <label>1</label>
        <note>catalytic</note>
    </ligand>
</feature>
<evidence type="ECO:0000256" key="3">
    <source>
        <dbReference type="PIRSR" id="PIRSR001238-2"/>
    </source>
</evidence>
<dbReference type="SUPFAM" id="SSF51556">
    <property type="entry name" value="Metallo-dependent hydrolases"/>
    <property type="match status" value="1"/>
</dbReference>
<feature type="binding site" evidence="4">
    <location>
        <position position="271"/>
    </location>
    <ligand>
        <name>Zn(2+)</name>
        <dbReference type="ChEBI" id="CHEBI:29105"/>
        <label>1</label>
        <note>catalytic</note>
    </ligand>
</feature>
<feature type="active site" description="Proton acceptor" evidence="2">
    <location>
        <position position="271"/>
    </location>
</feature>
<dbReference type="Proteomes" id="UP000295515">
    <property type="component" value="Unassembled WGS sequence"/>
</dbReference>
<feature type="binding site" evidence="3">
    <location>
        <position position="125"/>
    </location>
    <ligand>
        <name>substrate</name>
    </ligand>
</feature>
<comment type="subcellular location">
    <subcellularLocation>
        <location evidence="1">Cytoplasm</location>
    </subcellularLocation>
</comment>
<dbReference type="InterPro" id="IPR006680">
    <property type="entry name" value="Amidohydro-rel"/>
</dbReference>
<evidence type="ECO:0000256" key="4">
    <source>
        <dbReference type="PIRSR" id="PIRSR001238-3"/>
    </source>
</evidence>
<dbReference type="GO" id="GO:0016810">
    <property type="term" value="F:hydrolase activity, acting on carbon-nitrogen (but not peptide) bonds"/>
    <property type="evidence" value="ECO:0007669"/>
    <property type="project" value="InterPro"/>
</dbReference>
<feature type="modified residue" description="N6-carboxylysine" evidence="5">
    <location>
        <position position="150"/>
    </location>
</feature>
<comment type="function">
    <text evidence="1">Catalyzes the hydrolytic cleavage of a subset of L-isoaspartyl (L-beta-aspartyl) dipeptides. Used to degrade proteins damaged by L-isoaspartyl residues formation.</text>
</comment>
<dbReference type="GO" id="GO:0046872">
    <property type="term" value="F:metal ion binding"/>
    <property type="evidence" value="ECO:0007669"/>
    <property type="project" value="UniProtKB-KW"/>
</dbReference>
<gene>
    <name evidence="7" type="ORF">EDD60_12930</name>
</gene>
<dbReference type="Gene3D" id="3.20.20.140">
    <property type="entry name" value="Metal-dependent hydrolases"/>
    <property type="match status" value="1"/>
</dbReference>
<dbReference type="GeneID" id="98916612"/>
<feature type="binding site" evidence="4">
    <location>
        <position position="189"/>
    </location>
    <ligand>
        <name>Zn(2+)</name>
        <dbReference type="ChEBI" id="CHEBI:29105"/>
        <label>2</label>
        <note>catalytic</note>
    </ligand>
</feature>
<dbReference type="GO" id="GO:0008237">
    <property type="term" value="F:metallopeptidase activity"/>
    <property type="evidence" value="ECO:0007669"/>
    <property type="project" value="UniProtKB-KW"/>
</dbReference>
<keyword evidence="1 4" id="KW-0862">Zinc</keyword>
<feature type="binding site" evidence="4">
    <location>
        <position position="218"/>
    </location>
    <ligand>
        <name>Zn(2+)</name>
        <dbReference type="ChEBI" id="CHEBI:29105"/>
        <label>2</label>
        <note>catalytic</note>
    </ligand>
</feature>
<feature type="binding site" evidence="4">
    <location>
        <position position="56"/>
    </location>
    <ligand>
        <name>Zn(2+)</name>
        <dbReference type="ChEBI" id="CHEBI:29105"/>
        <label>1</label>
        <note>catalytic</note>
    </ligand>
</feature>
<evidence type="ECO:0000256" key="2">
    <source>
        <dbReference type="PIRSR" id="PIRSR001238-1"/>
    </source>
</evidence>
<dbReference type="PIRSF" id="PIRSF001238">
    <property type="entry name" value="IadA"/>
    <property type="match status" value="1"/>
</dbReference>
<keyword evidence="1" id="KW-0378">Hydrolase</keyword>
<feature type="domain" description="Amidohydrolase-related" evidence="6">
    <location>
        <begin position="47"/>
        <end position="358"/>
    </location>
</feature>
<comment type="cofactor">
    <cofactor evidence="1 4">
        <name>Zn(2+)</name>
        <dbReference type="ChEBI" id="CHEBI:29105"/>
    </cofactor>
    <text evidence="1 4">Binds 2 Zn(2+) ions per subunit.</text>
</comment>
<evidence type="ECO:0000256" key="5">
    <source>
        <dbReference type="PIRSR" id="PIRSR001238-50"/>
    </source>
</evidence>
<comment type="similarity">
    <text evidence="1">Belongs to the peptidase M38 family.</text>
</comment>
<organism evidence="7 8">
    <name type="scientific">Longibaculum muris</name>
    <dbReference type="NCBI Taxonomy" id="1796628"/>
    <lineage>
        <taxon>Bacteria</taxon>
        <taxon>Bacillati</taxon>
        <taxon>Bacillota</taxon>
        <taxon>Erysipelotrichia</taxon>
        <taxon>Erysipelotrichales</taxon>
        <taxon>Coprobacillaceae</taxon>
        <taxon>Longibaculum</taxon>
    </lineage>
</organism>
<evidence type="ECO:0000313" key="7">
    <source>
        <dbReference type="EMBL" id="TCV91763.1"/>
    </source>
</evidence>
<proteinExistence type="inferred from homology"/>
<name>A0A4R3YLS3_9FIRM</name>
<dbReference type="InterPro" id="IPR032466">
    <property type="entry name" value="Metal_Hydrolase"/>
</dbReference>
<dbReference type="GO" id="GO:0006508">
    <property type="term" value="P:proteolysis"/>
    <property type="evidence" value="ECO:0007669"/>
    <property type="project" value="UniProtKB-KW"/>
</dbReference>
<evidence type="ECO:0000259" key="6">
    <source>
        <dbReference type="Pfam" id="PF01979"/>
    </source>
</evidence>
<feature type="binding site" evidence="3">
    <location>
        <position position="157"/>
    </location>
    <ligand>
        <name>substrate</name>
    </ligand>
</feature>
<comment type="caution">
    <text evidence="7">The sequence shown here is derived from an EMBL/GenBank/DDBJ whole genome shotgun (WGS) entry which is preliminary data.</text>
</comment>
<protein>
    <recommendedName>
        <fullName evidence="1">Isoaspartyl dipeptidase</fullName>
        <ecNumber evidence="1">3.4.19.-</ecNumber>
    </recommendedName>
</protein>
<feature type="binding site" evidence="3">
    <location>
        <begin position="63"/>
        <end position="65"/>
    </location>
    <ligand>
        <name>substrate</name>
    </ligand>
</feature>
<sequence>MYLIKNIDVYNPKYIGRKDVLISDKIEMIEDHIDTDLFEIIDGHNKILVPGFIDQHVHITGGGGEGSFKTKAPEITLSKLTRHGITTVLGLLGTDGISRNVENLLAKAKALKEEGISCLIVSGSYQYPPITITDDIKKDIMFIDEVVGCKLALSDHRSSHVRTKELKRLASDIRVSSMLSGKCGILILHMGDEKKALSQVFKIIESTDIPVSLFRPTHVARNKQLLEDGFKLLSMGGYIDLTAEPQMSATHAILKAKKRGLPLDHITVSSDGQGSWSTYDQSGQLLDIGVSSVSCLFEEFQYMLKNNLSLGEALPFFTSNVARGLGLNKGEIIVGKDADLLLLDQNYNIQDVIALGKIHVRNQKQLIKGTYEKD</sequence>
<dbReference type="PANTHER" id="PTHR11647">
    <property type="entry name" value="HYDRANTOINASE/DIHYDROPYRIMIDINASE FAMILY MEMBER"/>
    <property type="match status" value="1"/>
</dbReference>
<evidence type="ECO:0000256" key="1">
    <source>
        <dbReference type="PIRNR" id="PIRNR001238"/>
    </source>
</evidence>
<dbReference type="Pfam" id="PF01979">
    <property type="entry name" value="Amidohydro_1"/>
    <property type="match status" value="1"/>
</dbReference>
<feature type="binding site" description="via carbamate group" evidence="4">
    <location>
        <position position="150"/>
    </location>
    <ligand>
        <name>Zn(2+)</name>
        <dbReference type="ChEBI" id="CHEBI:29105"/>
        <label>2</label>
        <note>catalytic</note>
    </ligand>
</feature>
<keyword evidence="1" id="KW-0482">Metalloprotease</keyword>
<feature type="binding site" evidence="3">
    <location>
        <position position="275"/>
    </location>
    <ligand>
        <name>substrate</name>
    </ligand>
</feature>
<dbReference type="Gene3D" id="2.30.40.10">
    <property type="entry name" value="Urease, subunit C, domain 1"/>
    <property type="match status" value="1"/>
</dbReference>
<reference evidence="7 8" key="1">
    <citation type="submission" date="2019-03" db="EMBL/GenBank/DDBJ databases">
        <title>Genomic Encyclopedia of Type Strains, Phase IV (KMG-IV): sequencing the most valuable type-strain genomes for metagenomic binning, comparative biology and taxonomic classification.</title>
        <authorList>
            <person name="Goeker M."/>
        </authorList>
    </citation>
    <scope>NUCLEOTIDE SEQUENCE [LARGE SCALE GENOMIC DNA]</scope>
    <source>
        <strain evidence="7 8">DSM 29487</strain>
    </source>
</reference>
<evidence type="ECO:0000313" key="8">
    <source>
        <dbReference type="Proteomes" id="UP000295515"/>
    </source>
</evidence>
<dbReference type="InterPro" id="IPR010229">
    <property type="entry name" value="Pept_M38_dipep"/>
</dbReference>
<dbReference type="PANTHER" id="PTHR11647:SF1">
    <property type="entry name" value="COLLAPSIN RESPONSE MEDIATOR PROTEIN"/>
    <property type="match status" value="1"/>
</dbReference>
<dbReference type="SUPFAM" id="SSF51338">
    <property type="entry name" value="Composite domain of metallo-dependent hydrolases"/>
    <property type="match status" value="1"/>
</dbReference>
<feature type="binding site" evidence="3">
    <location>
        <position position="94"/>
    </location>
    <ligand>
        <name>substrate</name>
    </ligand>
</feature>
<feature type="binding site" evidence="3">
    <location>
        <position position="221"/>
    </location>
    <ligand>
        <name>substrate</name>
    </ligand>
</feature>
<dbReference type="RefSeq" id="WP_066448782.1">
    <property type="nucleotide sequence ID" value="NZ_JANKBF010000024.1"/>
</dbReference>
<keyword evidence="1" id="KW-0645">Protease</keyword>
<keyword evidence="8" id="KW-1185">Reference proteome</keyword>
<dbReference type="AlphaFoldDB" id="A0A4R3YLS3"/>
<dbReference type="GO" id="GO:0008798">
    <property type="term" value="F:beta-aspartyl-peptidase activity"/>
    <property type="evidence" value="ECO:0007669"/>
    <property type="project" value="InterPro"/>
</dbReference>
<feature type="binding site" evidence="4">
    <location>
        <position position="58"/>
    </location>
    <ligand>
        <name>Zn(2+)</name>
        <dbReference type="ChEBI" id="CHEBI:29105"/>
        <label>1</label>
        <note>catalytic</note>
    </ligand>
</feature>
<comment type="PTM">
    <text evidence="1">Carboxylation allows a single lysine to coordinate two zinc ions.</text>
</comment>
<accession>A0A4R3YLS3</accession>
<dbReference type="EMBL" id="SMCQ01000029">
    <property type="protein sequence ID" value="TCV91763.1"/>
    <property type="molecule type" value="Genomic_DNA"/>
</dbReference>
<dbReference type="NCBIfam" id="TIGR01975">
    <property type="entry name" value="isoAsp_dipep"/>
    <property type="match status" value="1"/>
</dbReference>
<dbReference type="InterPro" id="IPR011059">
    <property type="entry name" value="Metal-dep_hydrolase_composite"/>
</dbReference>
<dbReference type="GO" id="GO:0005737">
    <property type="term" value="C:cytoplasm"/>
    <property type="evidence" value="ECO:0007669"/>
    <property type="project" value="UniProtKB-SubCell"/>
</dbReference>
<comment type="PTM">
    <text evidence="5">Carbamylation allows a single lysine to coordinate two zinc ions.</text>
</comment>
<keyword evidence="1 4" id="KW-0479">Metal-binding</keyword>
<dbReference type="InterPro" id="IPR050378">
    <property type="entry name" value="Metallo-dep_Hydrolases_sf"/>
</dbReference>